<dbReference type="InterPro" id="IPR029146">
    <property type="entry name" value="Ten1_animal_plant"/>
</dbReference>
<evidence type="ECO:0000256" key="15">
    <source>
        <dbReference type="SAM" id="Phobius"/>
    </source>
</evidence>
<feature type="transmembrane region" description="Helical" evidence="15">
    <location>
        <begin position="636"/>
        <end position="658"/>
    </location>
</feature>
<feature type="transmembrane region" description="Helical" evidence="15">
    <location>
        <begin position="331"/>
        <end position="347"/>
    </location>
</feature>
<comment type="pathway">
    <text evidence="3">Protein modification; protein glycosylation.</text>
</comment>
<evidence type="ECO:0000256" key="2">
    <source>
        <dbReference type="ARBA" id="ARBA00004240"/>
    </source>
</evidence>
<keyword evidence="8" id="KW-0677">Repeat</keyword>
<name>A0AAU9XFQ9_9CNID</name>
<proteinExistence type="inferred from homology"/>
<dbReference type="Gene3D" id="1.25.40.10">
    <property type="entry name" value="Tetratricopeptide repeat domain"/>
    <property type="match status" value="3"/>
</dbReference>
<dbReference type="GO" id="GO:0005789">
    <property type="term" value="C:endoplasmic reticulum membrane"/>
    <property type="evidence" value="ECO:0007669"/>
    <property type="project" value="TreeGrafter"/>
</dbReference>
<keyword evidence="11 15" id="KW-1133">Transmembrane helix</keyword>
<dbReference type="InterPro" id="IPR013618">
    <property type="entry name" value="TMTC_DUF1736"/>
</dbReference>
<evidence type="ECO:0000256" key="7">
    <source>
        <dbReference type="ARBA" id="ARBA00022692"/>
    </source>
</evidence>
<dbReference type="InterPro" id="IPR019734">
    <property type="entry name" value="TPR_rpt"/>
</dbReference>
<evidence type="ECO:0000313" key="17">
    <source>
        <dbReference type="EMBL" id="CAH3146404.1"/>
    </source>
</evidence>
<dbReference type="InterPro" id="IPR012340">
    <property type="entry name" value="NA-bd_OB-fold"/>
</dbReference>
<dbReference type="EC" id="2.4.1.109" evidence="5"/>
<evidence type="ECO:0000256" key="14">
    <source>
        <dbReference type="SAM" id="MobiDB-lite"/>
    </source>
</evidence>
<dbReference type="EMBL" id="CALNXJ010000041">
    <property type="protein sequence ID" value="CAH3146404.1"/>
    <property type="molecule type" value="Genomic_DNA"/>
</dbReference>
<evidence type="ECO:0000256" key="11">
    <source>
        <dbReference type="ARBA" id="ARBA00022989"/>
    </source>
</evidence>
<evidence type="ECO:0000256" key="13">
    <source>
        <dbReference type="PROSITE-ProRule" id="PRU00339"/>
    </source>
</evidence>
<feature type="transmembrane region" description="Helical" evidence="15">
    <location>
        <begin position="445"/>
        <end position="464"/>
    </location>
</feature>
<evidence type="ECO:0000259" key="16">
    <source>
        <dbReference type="Pfam" id="PF08409"/>
    </source>
</evidence>
<feature type="transmembrane region" description="Helical" evidence="15">
    <location>
        <begin position="291"/>
        <end position="311"/>
    </location>
</feature>
<feature type="transmembrane region" description="Helical" evidence="15">
    <location>
        <begin position="153"/>
        <end position="174"/>
    </location>
</feature>
<dbReference type="InterPro" id="IPR052384">
    <property type="entry name" value="TMTC_O-mannosyltransferase"/>
</dbReference>
<evidence type="ECO:0000313" key="18">
    <source>
        <dbReference type="Proteomes" id="UP001159428"/>
    </source>
</evidence>
<feature type="transmembrane region" description="Helical" evidence="15">
    <location>
        <begin position="588"/>
        <end position="608"/>
    </location>
</feature>
<organism evidence="17 18">
    <name type="scientific">Pocillopora meandrina</name>
    <dbReference type="NCBI Taxonomy" id="46732"/>
    <lineage>
        <taxon>Eukaryota</taxon>
        <taxon>Metazoa</taxon>
        <taxon>Cnidaria</taxon>
        <taxon>Anthozoa</taxon>
        <taxon>Hexacorallia</taxon>
        <taxon>Scleractinia</taxon>
        <taxon>Astrocoeniina</taxon>
        <taxon>Pocilloporidae</taxon>
        <taxon>Pocillopora</taxon>
    </lineage>
</organism>
<comment type="caution">
    <text evidence="17">The sequence shown here is derived from an EMBL/GenBank/DDBJ whole genome shotgun (WGS) entry which is preliminary data.</text>
</comment>
<dbReference type="SMART" id="SM00028">
    <property type="entry name" value="TPR"/>
    <property type="match status" value="5"/>
</dbReference>
<feature type="transmembrane region" description="Helical" evidence="15">
    <location>
        <begin position="399"/>
        <end position="425"/>
    </location>
</feature>
<feature type="transmembrane region" description="Helical" evidence="15">
    <location>
        <begin position="558"/>
        <end position="582"/>
    </location>
</feature>
<dbReference type="AlphaFoldDB" id="A0AAU9XFQ9"/>
<evidence type="ECO:0000256" key="3">
    <source>
        <dbReference type="ARBA" id="ARBA00004922"/>
    </source>
</evidence>
<dbReference type="GO" id="GO:0003697">
    <property type="term" value="F:single-stranded DNA binding"/>
    <property type="evidence" value="ECO:0007669"/>
    <property type="project" value="InterPro"/>
</dbReference>
<keyword evidence="6" id="KW-0808">Transferase</keyword>
<keyword evidence="9 13" id="KW-0802">TPR repeat</keyword>
<keyword evidence="10" id="KW-0256">Endoplasmic reticulum</keyword>
<evidence type="ECO:0000256" key="12">
    <source>
        <dbReference type="ARBA" id="ARBA00023136"/>
    </source>
</evidence>
<sequence>MAGISSGQILRIKELIHLGASLDGKSVRTWGRALTHNIARSQLKVCDEGIELIIDTSFVEPTAFNRGSLYQFIGEIYVSENIILRARIATCIDGMDMNLFNQALDIRRKYLQEDIASVINTDKRMAREQNLNRRYGRTATEDSSNDTSALKPYILVAIAAIACYLNSLFGEFVYDDFEVIETNADVRPSTPISNLFLNDFWGIPLKRNDSHKSYRPITVLTFRWNFLAGGLNPIGYHFINVVLHSIVSALFFHTCIRISKGNVGSNTKSLPLLCGMLFALHPIHTEAVANVVGRAEILCALFYLLALLSYINCFPDGTTEDSSKRPAKYSRVWLASCIFWCVLSLFSKEQGITVLEVCITYDLVFVCKFKGEHLLKIFSSPAVLLRQWPKWAVRLVERFSILGLASVILLYLRIVIISGGFVLSFTESDNPTLFHPDVWTRFRTYSYLCALNARLLLCPNSLCYDWSMDMFSGILVCLCCYGKRDSTCSSTIPSSIPSSTISSSTIPSTLPRKSKKSSSKPLDSNENDIHLRDDFRNAESQHCGPKMDECESPQRRRVVMFSLALLIIPFLPASNLFLPVGFVVAERILYIPSMGLCILVPFGISILFGTQTKVEEDSSTHENSDKMLVQKTSRTSWSFGLSTTGMVLVHSLLLLFAAKTVHRNSEWLNKEALARSGLKVNPTNAKIHVMLGNVLAKKGLLACEKHYREALRLRPHYVAAWENLGLVLLNTDRAQEAEKCYLKALSIKPNSADGNINLAHLFRVTSRWKEADAQYEKALSLRPNNPQLHYFHGVVLEKLGKRKKAEEKYIKTTKLIPSDPIPFFSLGKMLLWPLLRKKGKNGTEKVIKKGEEYLRKGLALDPLDINSRLLLVQVQLMKGELDSAEKEVRFVLAHDEYNINAEYILGGILELKGLLKQARHYFLDVLKKDNLHKGAITALQRIAKKVK</sequence>
<evidence type="ECO:0000256" key="1">
    <source>
        <dbReference type="ARBA" id="ARBA00004141"/>
    </source>
</evidence>
<evidence type="ECO:0000256" key="4">
    <source>
        <dbReference type="ARBA" id="ARBA00007882"/>
    </source>
</evidence>
<dbReference type="PANTHER" id="PTHR44216">
    <property type="entry name" value="PROTEIN O-MANNOSYL-TRANSFERASE TMTC2"/>
    <property type="match status" value="1"/>
</dbReference>
<feature type="repeat" description="TPR" evidence="13">
    <location>
        <begin position="718"/>
        <end position="751"/>
    </location>
</feature>
<reference evidence="17 18" key="1">
    <citation type="submission" date="2022-05" db="EMBL/GenBank/DDBJ databases">
        <authorList>
            <consortium name="Genoscope - CEA"/>
            <person name="William W."/>
        </authorList>
    </citation>
    <scope>NUCLEOTIDE SEQUENCE [LARGE SCALE GENOMIC DNA]</scope>
</reference>
<dbReference type="GO" id="GO:0004169">
    <property type="term" value="F:dolichyl-phosphate-mannose-protein mannosyltransferase activity"/>
    <property type="evidence" value="ECO:0007669"/>
    <property type="project" value="UniProtKB-EC"/>
</dbReference>
<dbReference type="SUPFAM" id="SSF48452">
    <property type="entry name" value="TPR-like"/>
    <property type="match status" value="1"/>
</dbReference>
<evidence type="ECO:0000256" key="10">
    <source>
        <dbReference type="ARBA" id="ARBA00022824"/>
    </source>
</evidence>
<dbReference type="PROSITE" id="PS50005">
    <property type="entry name" value="TPR"/>
    <property type="match status" value="2"/>
</dbReference>
<evidence type="ECO:0000256" key="9">
    <source>
        <dbReference type="ARBA" id="ARBA00022803"/>
    </source>
</evidence>
<dbReference type="Pfam" id="PF15490">
    <property type="entry name" value="Ten1_2"/>
    <property type="match status" value="1"/>
</dbReference>
<keyword evidence="12 15" id="KW-0472">Membrane</keyword>
<dbReference type="Proteomes" id="UP001159428">
    <property type="component" value="Unassembled WGS sequence"/>
</dbReference>
<keyword evidence="18" id="KW-1185">Reference proteome</keyword>
<dbReference type="Pfam" id="PF13432">
    <property type="entry name" value="TPR_16"/>
    <property type="match status" value="1"/>
</dbReference>
<dbReference type="InterPro" id="IPR011990">
    <property type="entry name" value="TPR-like_helical_dom_sf"/>
</dbReference>
<accession>A0AAU9XFQ9</accession>
<feature type="transmembrane region" description="Helical" evidence="15">
    <location>
        <begin position="234"/>
        <end position="252"/>
    </location>
</feature>
<dbReference type="Gene3D" id="2.40.50.140">
    <property type="entry name" value="Nucleic acid-binding proteins"/>
    <property type="match status" value="1"/>
</dbReference>
<feature type="compositionally biased region" description="Low complexity" evidence="14">
    <location>
        <begin position="490"/>
        <end position="509"/>
    </location>
</feature>
<feature type="region of interest" description="Disordered" evidence="14">
    <location>
        <begin position="490"/>
        <end position="528"/>
    </location>
</feature>
<keyword evidence="7 15" id="KW-0812">Transmembrane</keyword>
<evidence type="ECO:0000256" key="6">
    <source>
        <dbReference type="ARBA" id="ARBA00022679"/>
    </source>
</evidence>
<comment type="similarity">
    <text evidence="4">Belongs to the TMTC family.</text>
</comment>
<dbReference type="PANTHER" id="PTHR44216:SF3">
    <property type="entry name" value="PROTEIN O-MANNOSYL-TRANSFERASE TMTC2"/>
    <property type="match status" value="1"/>
</dbReference>
<evidence type="ECO:0000256" key="8">
    <source>
        <dbReference type="ARBA" id="ARBA00022737"/>
    </source>
</evidence>
<protein>
    <recommendedName>
        <fullName evidence="5">dolichyl-phosphate-mannose--protein mannosyltransferase</fullName>
        <ecNumber evidence="5">2.4.1.109</ecNumber>
    </recommendedName>
</protein>
<evidence type="ECO:0000256" key="5">
    <source>
        <dbReference type="ARBA" id="ARBA00012839"/>
    </source>
</evidence>
<dbReference type="Pfam" id="PF08409">
    <property type="entry name" value="TMTC_DUF1736"/>
    <property type="match status" value="1"/>
</dbReference>
<feature type="domain" description="DUF1736" evidence="16">
    <location>
        <begin position="424"/>
        <end position="470"/>
    </location>
</feature>
<dbReference type="GO" id="GO:1990879">
    <property type="term" value="C:CST complex"/>
    <property type="evidence" value="ECO:0007669"/>
    <property type="project" value="InterPro"/>
</dbReference>
<gene>
    <name evidence="17" type="ORF">PMEA_00022978</name>
</gene>
<feature type="repeat" description="TPR" evidence="13">
    <location>
        <begin position="752"/>
        <end position="785"/>
    </location>
</feature>
<comment type="subcellular location">
    <subcellularLocation>
        <location evidence="2">Endoplasmic reticulum</location>
    </subcellularLocation>
    <subcellularLocation>
        <location evidence="1">Membrane</location>
        <topology evidence="1">Multi-pass membrane protein</topology>
    </subcellularLocation>
</comment>